<dbReference type="EMBL" id="JAUSTI010000006">
    <property type="protein sequence ID" value="MDQ0171257.1"/>
    <property type="molecule type" value="Genomic_DNA"/>
</dbReference>
<sequence length="52" mass="5867">MPKRTKTYNSVSMLNTSPGDLSALAMYFSVFRVNNDIQLTFDSTVDQPIYTS</sequence>
<dbReference type="Proteomes" id="UP001233836">
    <property type="component" value="Unassembled WGS sequence"/>
</dbReference>
<protein>
    <submittedName>
        <fullName evidence="1">Uncharacterized protein</fullName>
    </submittedName>
</protein>
<evidence type="ECO:0000313" key="2">
    <source>
        <dbReference type="Proteomes" id="UP001233836"/>
    </source>
</evidence>
<organism evidence="1 2">
    <name type="scientific">Paenibacillus tundrae</name>
    <dbReference type="NCBI Taxonomy" id="528187"/>
    <lineage>
        <taxon>Bacteria</taxon>
        <taxon>Bacillati</taxon>
        <taxon>Bacillota</taxon>
        <taxon>Bacilli</taxon>
        <taxon>Bacillales</taxon>
        <taxon>Paenibacillaceae</taxon>
        <taxon>Paenibacillus</taxon>
    </lineage>
</organism>
<reference evidence="1 2" key="1">
    <citation type="submission" date="2023-07" db="EMBL/GenBank/DDBJ databases">
        <title>Sorghum-associated microbial communities from plants grown in Nebraska, USA.</title>
        <authorList>
            <person name="Schachtman D."/>
        </authorList>
    </citation>
    <scope>NUCLEOTIDE SEQUENCE [LARGE SCALE GENOMIC DNA]</scope>
    <source>
        <strain evidence="1 2">DS1314</strain>
    </source>
</reference>
<name>A0ABT9WE34_9BACL</name>
<keyword evidence="2" id="KW-1185">Reference proteome</keyword>
<comment type="caution">
    <text evidence="1">The sequence shown here is derived from an EMBL/GenBank/DDBJ whole genome shotgun (WGS) entry which is preliminary data.</text>
</comment>
<evidence type="ECO:0000313" key="1">
    <source>
        <dbReference type="EMBL" id="MDQ0171257.1"/>
    </source>
</evidence>
<proteinExistence type="predicted"/>
<accession>A0ABT9WE34</accession>
<dbReference type="RefSeq" id="WP_307216431.1">
    <property type="nucleotide sequence ID" value="NZ_JAUSTI010000006.1"/>
</dbReference>
<gene>
    <name evidence="1" type="ORF">J2T19_002709</name>
</gene>